<keyword evidence="2" id="KW-1185">Reference proteome</keyword>
<name>A0AC61DE01_9FIRM</name>
<reference evidence="1" key="1">
    <citation type="submission" date="2017-10" db="EMBL/GenBank/DDBJ databases">
        <title>Genome sequence of cellulolytic Lachnospiraceae bacterium XHS1971 isolated from hotspring sediment.</title>
        <authorList>
            <person name="Vasudevan G."/>
            <person name="Joshi A.J."/>
            <person name="Hivarkar S."/>
            <person name="Lanjekar V.B."/>
            <person name="Dhakephalkar P.K."/>
            <person name="Dagar S."/>
        </authorList>
    </citation>
    <scope>NUCLEOTIDE SEQUENCE</scope>
    <source>
        <strain evidence="1">XHS1971</strain>
    </source>
</reference>
<sequence>MCEATREAIKKAKRIVIKIGTSSLTHENGRVNLDKMEKLARVLTDINNSGKEVILVSSGAIGAGMQRIGRNKRPEDLPLKQATAAIGQAILMQMYQKFFGEYNQVIAQILLTKDVMEDEIKKVNAKNTFETLLDLGVIPIVNENDSISTAQIEGYRFGDNDTLSATVAHLIGADLLILLTDIDGLYTANPKEDASATLIRTVEEITETIKNLAGDAGSHLGTGGMITKIMAAEIAKACGAHTIVASGDHIDILNAILNGEEIGTWFVAN</sequence>
<organism evidence="1 2">
    <name type="scientific">Sporanaerobium hydrogeniformans</name>
    <dbReference type="NCBI Taxonomy" id="3072179"/>
    <lineage>
        <taxon>Bacteria</taxon>
        <taxon>Bacillati</taxon>
        <taxon>Bacillota</taxon>
        <taxon>Clostridia</taxon>
        <taxon>Lachnospirales</taxon>
        <taxon>Lachnospiraceae</taxon>
        <taxon>Sporanaerobium</taxon>
    </lineage>
</organism>
<proteinExistence type="predicted"/>
<comment type="caution">
    <text evidence="1">The sequence shown here is derived from an EMBL/GenBank/DDBJ whole genome shotgun (WGS) entry which is preliminary data.</text>
</comment>
<evidence type="ECO:0000313" key="2">
    <source>
        <dbReference type="Proteomes" id="UP000224460"/>
    </source>
</evidence>
<dbReference type="EMBL" id="PEDL01000005">
    <property type="protein sequence ID" value="PHV71048.1"/>
    <property type="molecule type" value="Genomic_DNA"/>
</dbReference>
<dbReference type="Proteomes" id="UP000224460">
    <property type="component" value="Unassembled WGS sequence"/>
</dbReference>
<accession>A0AC61DE01</accession>
<evidence type="ECO:0000313" key="1">
    <source>
        <dbReference type="EMBL" id="PHV71048.1"/>
    </source>
</evidence>
<protein>
    <submittedName>
        <fullName evidence="1">Glutamate 5-kinase</fullName>
    </submittedName>
</protein>
<gene>
    <name evidence="1" type="primary">proB</name>
    <name evidence="1" type="ORF">CS063_06855</name>
</gene>